<evidence type="ECO:0000313" key="3">
    <source>
        <dbReference type="Proteomes" id="UP001385951"/>
    </source>
</evidence>
<organism evidence="2 3">
    <name type="scientific">Cerrena zonata</name>
    <dbReference type="NCBI Taxonomy" id="2478898"/>
    <lineage>
        <taxon>Eukaryota</taxon>
        <taxon>Fungi</taxon>
        <taxon>Dikarya</taxon>
        <taxon>Basidiomycota</taxon>
        <taxon>Agaricomycotina</taxon>
        <taxon>Agaricomycetes</taxon>
        <taxon>Polyporales</taxon>
        <taxon>Cerrenaceae</taxon>
        <taxon>Cerrena</taxon>
    </lineage>
</organism>
<dbReference type="Proteomes" id="UP001385951">
    <property type="component" value="Unassembled WGS sequence"/>
</dbReference>
<gene>
    <name evidence="2" type="ORF">QCA50_015914</name>
</gene>
<keyword evidence="3" id="KW-1185">Reference proteome</keyword>
<feature type="compositionally biased region" description="Polar residues" evidence="1">
    <location>
        <begin position="9"/>
        <end position="27"/>
    </location>
</feature>
<dbReference type="AlphaFoldDB" id="A0AAW0FUS7"/>
<comment type="caution">
    <text evidence="2">The sequence shown here is derived from an EMBL/GenBank/DDBJ whole genome shotgun (WGS) entry which is preliminary data.</text>
</comment>
<evidence type="ECO:0000313" key="2">
    <source>
        <dbReference type="EMBL" id="KAK7681076.1"/>
    </source>
</evidence>
<name>A0AAW0FUS7_9APHY</name>
<accession>A0AAW0FUS7</accession>
<reference evidence="2 3" key="1">
    <citation type="submission" date="2022-09" db="EMBL/GenBank/DDBJ databases">
        <authorList>
            <person name="Palmer J.M."/>
        </authorList>
    </citation>
    <scope>NUCLEOTIDE SEQUENCE [LARGE SCALE GENOMIC DNA]</scope>
    <source>
        <strain evidence="2 3">DSM 7382</strain>
    </source>
</reference>
<feature type="region of interest" description="Disordered" evidence="1">
    <location>
        <begin position="1"/>
        <end position="63"/>
    </location>
</feature>
<protein>
    <submittedName>
        <fullName evidence="2">Uncharacterized protein</fullName>
    </submittedName>
</protein>
<evidence type="ECO:0000256" key="1">
    <source>
        <dbReference type="SAM" id="MobiDB-lite"/>
    </source>
</evidence>
<proteinExistence type="predicted"/>
<dbReference type="EMBL" id="JASBNA010000044">
    <property type="protein sequence ID" value="KAK7681076.1"/>
    <property type="molecule type" value="Genomic_DNA"/>
</dbReference>
<sequence length="95" mass="11194">MSAVRHNLQPLQPLNNGTLNARSNNVTPIKPIRRSKEHQLDELEEQQQQQQQQKAKKKKEKLSALCKTPPSIVRTRNGRDYRRGLFLGEDERFFW</sequence>